<keyword evidence="1" id="KW-0732">Signal</keyword>
<dbReference type="Proteomes" id="UP001629113">
    <property type="component" value="Unassembled WGS sequence"/>
</dbReference>
<accession>A0ABR4P465</accession>
<dbReference type="InterPro" id="IPR052820">
    <property type="entry name" value="PhiA_domain"/>
</dbReference>
<feature type="signal peptide" evidence="1">
    <location>
        <begin position="1"/>
        <end position="18"/>
    </location>
</feature>
<dbReference type="EMBL" id="JBFCZG010000009">
    <property type="protein sequence ID" value="KAL3418094.1"/>
    <property type="molecule type" value="Genomic_DNA"/>
</dbReference>
<comment type="caution">
    <text evidence="2">The sequence shown here is derived from an EMBL/GenBank/DDBJ whole genome shotgun (WGS) entry which is preliminary data.</text>
</comment>
<protein>
    <submittedName>
        <fullName evidence="2">Uncharacterized protein</fullName>
    </submittedName>
</protein>
<feature type="chain" id="PRO_5047483722" evidence="1">
    <location>
        <begin position="19"/>
        <end position="212"/>
    </location>
</feature>
<sequence length="212" mass="22440">MLATFTLALATLATLTTAVPVAQDTAVDVPQTREAFSMYVLAPEIPEIDRQPINGNGLGLWIGKPTVTVCPDTPDVASICAYQNTTVFWSTPIENARGTYIYLSVSTPGGQILYSDGMGHLNYTAAGENSIPSSDIASTYPFNYGPQDDDESTADWGYVSLYGAAFLACSTDVVGEYYVGVVGQAVAYPDNCRYITIGGTRWTGGVGAPAYA</sequence>
<evidence type="ECO:0000313" key="2">
    <source>
        <dbReference type="EMBL" id="KAL3418094.1"/>
    </source>
</evidence>
<proteinExistence type="predicted"/>
<dbReference type="PANTHER" id="PTHR42047:SF1">
    <property type="entry name" value="PROTEIN, PUTATIVE (AFU_ORTHOLOGUE AFUA_6G03560)-RELATED"/>
    <property type="match status" value="1"/>
</dbReference>
<evidence type="ECO:0000256" key="1">
    <source>
        <dbReference type="SAM" id="SignalP"/>
    </source>
</evidence>
<gene>
    <name evidence="2" type="ORF">PVAG01_09809</name>
</gene>
<name>A0ABR4P465_9HELO</name>
<dbReference type="PANTHER" id="PTHR42047">
    <property type="entry name" value="PROTEIN, PUTATIVE (AFU_ORTHOLOGUE AFUA_6G03560)-RELATED"/>
    <property type="match status" value="1"/>
</dbReference>
<keyword evidence="3" id="KW-1185">Reference proteome</keyword>
<organism evidence="2 3">
    <name type="scientific">Phlyctema vagabunda</name>
    <dbReference type="NCBI Taxonomy" id="108571"/>
    <lineage>
        <taxon>Eukaryota</taxon>
        <taxon>Fungi</taxon>
        <taxon>Dikarya</taxon>
        <taxon>Ascomycota</taxon>
        <taxon>Pezizomycotina</taxon>
        <taxon>Leotiomycetes</taxon>
        <taxon>Helotiales</taxon>
        <taxon>Dermateaceae</taxon>
        <taxon>Phlyctema</taxon>
    </lineage>
</organism>
<evidence type="ECO:0000313" key="3">
    <source>
        <dbReference type="Proteomes" id="UP001629113"/>
    </source>
</evidence>
<reference evidence="2 3" key="1">
    <citation type="submission" date="2024-06" db="EMBL/GenBank/DDBJ databases">
        <title>Complete genome of Phlyctema vagabunda strain 19-DSS-EL-015.</title>
        <authorList>
            <person name="Fiorenzani C."/>
        </authorList>
    </citation>
    <scope>NUCLEOTIDE SEQUENCE [LARGE SCALE GENOMIC DNA]</scope>
    <source>
        <strain evidence="2 3">19-DSS-EL-015</strain>
    </source>
</reference>